<accession>A0A0E9PJL3</accession>
<name>A0A0E9PJL3_ANGAN</name>
<dbReference type="AlphaFoldDB" id="A0A0E9PJL3"/>
<evidence type="ECO:0000313" key="1">
    <source>
        <dbReference type="EMBL" id="JAH04719.1"/>
    </source>
</evidence>
<reference evidence="1" key="1">
    <citation type="submission" date="2014-11" db="EMBL/GenBank/DDBJ databases">
        <authorList>
            <person name="Amaro Gonzalez C."/>
        </authorList>
    </citation>
    <scope>NUCLEOTIDE SEQUENCE</scope>
</reference>
<proteinExistence type="predicted"/>
<protein>
    <submittedName>
        <fullName evidence="1">Uncharacterized protein</fullName>
    </submittedName>
</protein>
<dbReference type="EMBL" id="GBXM01103858">
    <property type="protein sequence ID" value="JAH04719.1"/>
    <property type="molecule type" value="Transcribed_RNA"/>
</dbReference>
<reference evidence="1" key="2">
    <citation type="journal article" date="2015" name="Fish Shellfish Immunol.">
        <title>Early steps in the European eel (Anguilla anguilla)-Vibrio vulnificus interaction in the gills: Role of the RtxA13 toxin.</title>
        <authorList>
            <person name="Callol A."/>
            <person name="Pajuelo D."/>
            <person name="Ebbesson L."/>
            <person name="Teles M."/>
            <person name="MacKenzie S."/>
            <person name="Amaro C."/>
        </authorList>
    </citation>
    <scope>NUCLEOTIDE SEQUENCE</scope>
</reference>
<sequence>MRVLEEHAGPLIYRNRPRAVGQLKTAFYKPWLRDCILFTFHFKVVDRLVLSFSECIMSVGPLVLPISSPAVYLYFVLITHN</sequence>
<organism evidence="1">
    <name type="scientific">Anguilla anguilla</name>
    <name type="common">European freshwater eel</name>
    <name type="synonym">Muraena anguilla</name>
    <dbReference type="NCBI Taxonomy" id="7936"/>
    <lineage>
        <taxon>Eukaryota</taxon>
        <taxon>Metazoa</taxon>
        <taxon>Chordata</taxon>
        <taxon>Craniata</taxon>
        <taxon>Vertebrata</taxon>
        <taxon>Euteleostomi</taxon>
        <taxon>Actinopterygii</taxon>
        <taxon>Neopterygii</taxon>
        <taxon>Teleostei</taxon>
        <taxon>Anguilliformes</taxon>
        <taxon>Anguillidae</taxon>
        <taxon>Anguilla</taxon>
    </lineage>
</organism>